<evidence type="ECO:0000313" key="2">
    <source>
        <dbReference type="EMBL" id="KFE71024.1"/>
    </source>
</evidence>
<protein>
    <recommendedName>
        <fullName evidence="4">SH3b domain-containing protein</fullName>
    </recommendedName>
</protein>
<evidence type="ECO:0000313" key="3">
    <source>
        <dbReference type="Proteomes" id="UP000028725"/>
    </source>
</evidence>
<dbReference type="STRING" id="394096.DB31_3154"/>
<dbReference type="EMBL" id="JMCB01000002">
    <property type="protein sequence ID" value="KFE71024.1"/>
    <property type="molecule type" value="Genomic_DNA"/>
</dbReference>
<accession>A0A085WTL1</accession>
<dbReference type="AlphaFoldDB" id="A0A085WTL1"/>
<feature type="chain" id="PRO_5001800066" description="SH3b domain-containing protein" evidence="1">
    <location>
        <begin position="25"/>
        <end position="186"/>
    </location>
</feature>
<organism evidence="2 3">
    <name type="scientific">Hyalangium minutum</name>
    <dbReference type="NCBI Taxonomy" id="394096"/>
    <lineage>
        <taxon>Bacteria</taxon>
        <taxon>Pseudomonadati</taxon>
        <taxon>Myxococcota</taxon>
        <taxon>Myxococcia</taxon>
        <taxon>Myxococcales</taxon>
        <taxon>Cystobacterineae</taxon>
        <taxon>Archangiaceae</taxon>
        <taxon>Hyalangium</taxon>
    </lineage>
</organism>
<sequence length="186" mass="19453">MPMRKKVRLLAAALSLCALGPAGAAETQATTLYVKARNTRLMASSAPTANVVAILQPGQTVEWLGADPKAKQWHHVKVSGKQGVVFQSNLSKQAPSMELVAQDGGKKEVNAGVFASSGAAVRGLSDGAIKYGQGKQDVDLQEAVKQLQALETHSEKITSEELAAHASKAKLFPVVGPRTTASRGGK</sequence>
<evidence type="ECO:0000256" key="1">
    <source>
        <dbReference type="SAM" id="SignalP"/>
    </source>
</evidence>
<dbReference type="Proteomes" id="UP000028725">
    <property type="component" value="Unassembled WGS sequence"/>
</dbReference>
<reference evidence="2 3" key="1">
    <citation type="submission" date="2014-04" db="EMBL/GenBank/DDBJ databases">
        <title>Genome assembly of Hyalangium minutum DSM 14724.</title>
        <authorList>
            <person name="Sharma G."/>
            <person name="Subramanian S."/>
        </authorList>
    </citation>
    <scope>NUCLEOTIDE SEQUENCE [LARGE SCALE GENOMIC DNA]</scope>
    <source>
        <strain evidence="2 3">DSM 14724</strain>
    </source>
</reference>
<proteinExistence type="predicted"/>
<gene>
    <name evidence="2" type="ORF">DB31_3154</name>
</gene>
<name>A0A085WTL1_9BACT</name>
<evidence type="ECO:0008006" key="4">
    <source>
        <dbReference type="Google" id="ProtNLM"/>
    </source>
</evidence>
<keyword evidence="1" id="KW-0732">Signal</keyword>
<keyword evidence="3" id="KW-1185">Reference proteome</keyword>
<feature type="signal peptide" evidence="1">
    <location>
        <begin position="1"/>
        <end position="24"/>
    </location>
</feature>
<comment type="caution">
    <text evidence="2">The sequence shown here is derived from an EMBL/GenBank/DDBJ whole genome shotgun (WGS) entry which is preliminary data.</text>
</comment>